<feature type="domain" description="Tox-GHH" evidence="2">
    <location>
        <begin position="9"/>
        <end position="78"/>
    </location>
</feature>
<organism evidence="3 4">
    <name type="scientific">Anaerosacchariphilus polymeriproducens</name>
    <dbReference type="NCBI Taxonomy" id="1812858"/>
    <lineage>
        <taxon>Bacteria</taxon>
        <taxon>Bacillati</taxon>
        <taxon>Bacillota</taxon>
        <taxon>Clostridia</taxon>
        <taxon>Lachnospirales</taxon>
        <taxon>Lachnospiraceae</taxon>
        <taxon>Anaerosacchariphilus</taxon>
    </lineage>
</organism>
<proteinExistence type="predicted"/>
<protein>
    <recommendedName>
        <fullName evidence="2">Tox-GHH domain-containing protein</fullName>
    </recommendedName>
</protein>
<evidence type="ECO:0000313" key="4">
    <source>
        <dbReference type="Proteomes" id="UP000255036"/>
    </source>
</evidence>
<dbReference type="AlphaFoldDB" id="A0A371AX26"/>
<dbReference type="EMBL" id="QRCT01000014">
    <property type="protein sequence ID" value="RDU24136.1"/>
    <property type="molecule type" value="Genomic_DNA"/>
</dbReference>
<dbReference type="RefSeq" id="WP_115481161.1">
    <property type="nucleotide sequence ID" value="NZ_QRCT01000014.1"/>
</dbReference>
<sequence length="150" mass="17336">MSRRTSEASKAIREAWVTEQQLVLEGKGTRDWTPEQQQSIIDKGKSYDDEGKAFEGHHMKSAEAYPEYQGHSKNIQFLSRIEHQEAYGGSYRNHTNGYYDSETHLTIDFGENIYIPCEVIALSNPVTCLSFNEIIEEKPLEQKLERKTNY</sequence>
<dbReference type="InterPro" id="IPR028916">
    <property type="entry name" value="Tox-GHH_dom"/>
</dbReference>
<feature type="compositionally biased region" description="Basic and acidic residues" evidence="1">
    <location>
        <begin position="42"/>
        <end position="52"/>
    </location>
</feature>
<evidence type="ECO:0000256" key="1">
    <source>
        <dbReference type="SAM" id="MobiDB-lite"/>
    </source>
</evidence>
<comment type="caution">
    <text evidence="3">The sequence shown here is derived from an EMBL/GenBank/DDBJ whole genome shotgun (WGS) entry which is preliminary data.</text>
</comment>
<evidence type="ECO:0000313" key="3">
    <source>
        <dbReference type="EMBL" id="RDU24136.1"/>
    </source>
</evidence>
<gene>
    <name evidence="3" type="ORF">DWV06_05405</name>
</gene>
<evidence type="ECO:0000259" key="2">
    <source>
        <dbReference type="Pfam" id="PF15636"/>
    </source>
</evidence>
<accession>A0A371AX26</accession>
<reference evidence="3 4" key="1">
    <citation type="submission" date="2018-07" db="EMBL/GenBank/DDBJ databases">
        <title>Anaerosacharophilus polymeroproducens gen. nov. sp. nov., an anaerobic bacterium isolated from salt field.</title>
        <authorList>
            <person name="Kim W."/>
            <person name="Yang S.-H."/>
            <person name="Oh J."/>
            <person name="Lee J.-H."/>
            <person name="Kwon K.K."/>
        </authorList>
    </citation>
    <scope>NUCLEOTIDE SEQUENCE [LARGE SCALE GENOMIC DNA]</scope>
    <source>
        <strain evidence="3 4">MCWD5</strain>
    </source>
</reference>
<feature type="region of interest" description="Disordered" evidence="1">
    <location>
        <begin position="29"/>
        <end position="52"/>
    </location>
</feature>
<keyword evidence="4" id="KW-1185">Reference proteome</keyword>
<name>A0A371AX26_9FIRM</name>
<dbReference type="Proteomes" id="UP000255036">
    <property type="component" value="Unassembled WGS sequence"/>
</dbReference>
<dbReference type="OrthoDB" id="2850540at2"/>
<dbReference type="Pfam" id="PF15636">
    <property type="entry name" value="Tox-GHH"/>
    <property type="match status" value="1"/>
</dbReference>